<dbReference type="Gene3D" id="2.60.120.650">
    <property type="entry name" value="Cupin"/>
    <property type="match status" value="1"/>
</dbReference>
<keyword evidence="3" id="KW-0489">Methyltransferase</keyword>
<evidence type="ECO:0000313" key="3">
    <source>
        <dbReference type="EMBL" id="KAF5707527.1"/>
    </source>
</evidence>
<keyword evidence="4" id="KW-1185">Reference proteome</keyword>
<evidence type="ECO:0000256" key="1">
    <source>
        <dbReference type="SAM" id="MobiDB-lite"/>
    </source>
</evidence>
<evidence type="ECO:0000313" key="4">
    <source>
        <dbReference type="Proteomes" id="UP000544331"/>
    </source>
</evidence>
<reference evidence="3 4" key="1">
    <citation type="submission" date="2020-05" db="EMBL/GenBank/DDBJ databases">
        <title>Identification and distribution of gene clusters putatively required for synthesis of sphingolipid metabolism inhibitors in phylogenetically diverse species of the filamentous fungus Fusarium.</title>
        <authorList>
            <person name="Kim H.-S."/>
            <person name="Busman M."/>
            <person name="Brown D.W."/>
            <person name="Divon H."/>
            <person name="Uhlig S."/>
            <person name="Proctor R.H."/>
        </authorList>
    </citation>
    <scope>NUCLEOTIDE SEQUENCE [LARGE SCALE GENOMIC DNA]</scope>
    <source>
        <strain evidence="3 4">NRRL 66235</strain>
    </source>
</reference>
<dbReference type="OrthoDB" id="5048457at2759"/>
<proteinExistence type="predicted"/>
<feature type="domain" description="JmjC" evidence="2">
    <location>
        <begin position="291"/>
        <end position="441"/>
    </location>
</feature>
<organism evidence="3 4">
    <name type="scientific">Fusarium mundagurra</name>
    <dbReference type="NCBI Taxonomy" id="1567541"/>
    <lineage>
        <taxon>Eukaryota</taxon>
        <taxon>Fungi</taxon>
        <taxon>Dikarya</taxon>
        <taxon>Ascomycota</taxon>
        <taxon>Pezizomycotina</taxon>
        <taxon>Sordariomycetes</taxon>
        <taxon>Hypocreomycetidae</taxon>
        <taxon>Hypocreales</taxon>
        <taxon>Nectriaceae</taxon>
        <taxon>Fusarium</taxon>
        <taxon>Fusarium fujikuroi species complex</taxon>
    </lineage>
</organism>
<feature type="compositionally biased region" description="Basic and acidic residues" evidence="1">
    <location>
        <begin position="473"/>
        <end position="486"/>
    </location>
</feature>
<dbReference type="AlphaFoldDB" id="A0A8H5Y8D8"/>
<dbReference type="PROSITE" id="PS51184">
    <property type="entry name" value="JMJC"/>
    <property type="match status" value="1"/>
</dbReference>
<name>A0A8H5Y8D8_9HYPO</name>
<sequence length="821" mass="93715">MPTGLIDLPGCHNPASVREGIINWMTDEKTNYILLAVIEPCDPVIDNLLEEVAYGDPEDPFFAVTGHQRDYIQDILRHEPEDIPYPKRLLVSFQGFAKSKAEYRPISEFCEHHPRELWQYLTKHRLAIPEKLKTCNLTEGLYLQSRYVFRQSIEKTFKLKRHEMGIHLTATLERLYQDPEFQDQATFDPPECPLPEFKNRIKLDRLNEDDHVIHTTSFHPFHYDPDNKLIAIGSSSTPGHRFSRFPWPEFTLKNEKSARKTVDEAKGFLNDLTNPQAIHFRRKINTYSGMAENAVFGYNLLHPGQAKFLCDDRPYRHYYHLGSRYSLTTMHVEDNLLDDLPERSANCGLCGEKIWLTVPEQFKEDFERMVKRLVGLPEDVRVCPHIPYEIKVQRRGDVIFTKPQVYHMVVCTMPSLACSMNFNLPSEEAAAAMKPTDKSEPACPECGSYWKVKDNKALQLPKITKVLSTVPRQARESAKTSAEKRTWQGTGATQSAKKAKLSIPTRPARVADINAGNATTDLEDQDHTDTDPEDQDLTDINMPHDGEVEAPLGDEDQGTATDQEPSDDPVCPLASFLLSLEALVIFTQLLSHIDEDSPTLPVLQKDGDTFTDLLRRYLKYYNTTKARGAVTRYASVKIFETGLERVRDLERQKHKGKLVPRNHPLYDTPSIPAAIKKEIEGDSGGLYTETETAVKTSNAVYHEGKKWWILTATHGRGILAFIPYMNKGGVSSHDFKDITHKNSASQLNEFNRLMKHPRTVTLDKAGGYFFNEICHGRKPRFCFQQLNKEWVQFSWQGKSEDEIAELLTPVTPVRDDNVEIT</sequence>
<dbReference type="EMBL" id="JAAOAN010000420">
    <property type="protein sequence ID" value="KAF5707527.1"/>
    <property type="molecule type" value="Genomic_DNA"/>
</dbReference>
<dbReference type="GO" id="GO:0032259">
    <property type="term" value="P:methylation"/>
    <property type="evidence" value="ECO:0007669"/>
    <property type="project" value="UniProtKB-KW"/>
</dbReference>
<protein>
    <submittedName>
        <fullName evidence="3">Lysine-specific demethylase 4</fullName>
    </submittedName>
</protein>
<dbReference type="SUPFAM" id="SSF51197">
    <property type="entry name" value="Clavaminate synthase-like"/>
    <property type="match status" value="1"/>
</dbReference>
<evidence type="ECO:0000259" key="2">
    <source>
        <dbReference type="PROSITE" id="PS51184"/>
    </source>
</evidence>
<gene>
    <name evidence="3" type="ORF">FMUND_11043</name>
</gene>
<dbReference type="Pfam" id="PF02373">
    <property type="entry name" value="JmjC"/>
    <property type="match status" value="1"/>
</dbReference>
<keyword evidence="3" id="KW-0808">Transferase</keyword>
<dbReference type="InterPro" id="IPR003347">
    <property type="entry name" value="JmjC_dom"/>
</dbReference>
<feature type="region of interest" description="Disordered" evidence="1">
    <location>
        <begin position="469"/>
        <end position="568"/>
    </location>
</feature>
<dbReference type="GO" id="GO:0008168">
    <property type="term" value="F:methyltransferase activity"/>
    <property type="evidence" value="ECO:0007669"/>
    <property type="project" value="UniProtKB-KW"/>
</dbReference>
<accession>A0A8H5Y8D8</accession>
<dbReference type="Proteomes" id="UP000544331">
    <property type="component" value="Unassembled WGS sequence"/>
</dbReference>
<feature type="compositionally biased region" description="Polar residues" evidence="1">
    <location>
        <begin position="487"/>
        <end position="496"/>
    </location>
</feature>
<comment type="caution">
    <text evidence="3">The sequence shown here is derived from an EMBL/GenBank/DDBJ whole genome shotgun (WGS) entry which is preliminary data.</text>
</comment>